<dbReference type="EMBL" id="JACHXW010000009">
    <property type="protein sequence ID" value="MBB3153195.1"/>
    <property type="molecule type" value="Genomic_DNA"/>
</dbReference>
<accession>A0A7W5C9J0</accession>
<reference evidence="1 2" key="1">
    <citation type="submission" date="2020-08" db="EMBL/GenBank/DDBJ databases">
        <title>Genomic Encyclopedia of Type Strains, Phase III (KMG-III): the genomes of soil and plant-associated and newly described type strains.</title>
        <authorList>
            <person name="Whitman W."/>
        </authorList>
    </citation>
    <scope>NUCLEOTIDE SEQUENCE [LARGE SCALE GENOMIC DNA]</scope>
    <source>
        <strain evidence="1 2">CECT 8234</strain>
    </source>
</reference>
<gene>
    <name evidence="1" type="ORF">FHS16_003257</name>
</gene>
<evidence type="ECO:0000313" key="1">
    <source>
        <dbReference type="EMBL" id="MBB3153195.1"/>
    </source>
</evidence>
<sequence length="173" mass="20082">MSAQLYICQTDADRAEFVRYFIKNRSEFNNGFSLSDTLLHALESMEHSRIMLIKGDQNETVGWAFFKYVDHNYDHNPQGEIVLIDSAIMNRSYRGGGLFLRGFRLLANEIEVDNPNVKKFEFHALESDAYLNKLYYKFADVIGQTEGSHGTENIYSTDFSLLLRFLNRTRNDN</sequence>
<comment type="caution">
    <text evidence="1">The sequence shown here is derived from an EMBL/GenBank/DDBJ whole genome shotgun (WGS) entry which is preliminary data.</text>
</comment>
<dbReference type="Proteomes" id="UP000518605">
    <property type="component" value="Unassembled WGS sequence"/>
</dbReference>
<keyword evidence="2" id="KW-1185">Reference proteome</keyword>
<dbReference type="RefSeq" id="WP_183564318.1">
    <property type="nucleotide sequence ID" value="NZ_CBCSLB010000033.1"/>
</dbReference>
<dbReference type="AlphaFoldDB" id="A0A7W5C9J0"/>
<proteinExistence type="predicted"/>
<protein>
    <recommendedName>
        <fullName evidence="3">GNAT family N-acetyltransferase</fullName>
    </recommendedName>
</protein>
<evidence type="ECO:0008006" key="3">
    <source>
        <dbReference type="Google" id="ProtNLM"/>
    </source>
</evidence>
<organism evidence="1 2">
    <name type="scientific">Paenibacillus endophyticus</name>
    <dbReference type="NCBI Taxonomy" id="1294268"/>
    <lineage>
        <taxon>Bacteria</taxon>
        <taxon>Bacillati</taxon>
        <taxon>Bacillota</taxon>
        <taxon>Bacilli</taxon>
        <taxon>Bacillales</taxon>
        <taxon>Paenibacillaceae</taxon>
        <taxon>Paenibacillus</taxon>
    </lineage>
</organism>
<evidence type="ECO:0000313" key="2">
    <source>
        <dbReference type="Proteomes" id="UP000518605"/>
    </source>
</evidence>
<name>A0A7W5C9J0_9BACL</name>